<dbReference type="AlphaFoldDB" id="A0AAV9BIL7"/>
<dbReference type="GO" id="GO:0004857">
    <property type="term" value="F:enzyme inhibitor activity"/>
    <property type="evidence" value="ECO:0007669"/>
    <property type="project" value="InterPro"/>
</dbReference>
<dbReference type="Proteomes" id="UP001179952">
    <property type="component" value="Unassembled WGS sequence"/>
</dbReference>
<dbReference type="InterPro" id="IPR035513">
    <property type="entry name" value="Invertase/methylesterase_inhib"/>
</dbReference>
<gene>
    <name evidence="6" type="ORF">QJS04_geneDACA003864</name>
</gene>
<feature type="signal peptide" evidence="4">
    <location>
        <begin position="1"/>
        <end position="23"/>
    </location>
</feature>
<protein>
    <recommendedName>
        <fullName evidence="5">Pectinesterase inhibitor domain-containing protein</fullName>
    </recommendedName>
</protein>
<comment type="similarity">
    <text evidence="3">Belongs to the PMEI family.</text>
</comment>
<keyword evidence="2" id="KW-1015">Disulfide bond</keyword>
<keyword evidence="1 4" id="KW-0732">Signal</keyword>
<name>A0AAV9BIL7_ACOGR</name>
<accession>A0AAV9BIL7</accession>
<feature type="domain" description="Pectinesterase inhibitor" evidence="5">
    <location>
        <begin position="23"/>
        <end position="170"/>
    </location>
</feature>
<evidence type="ECO:0000313" key="7">
    <source>
        <dbReference type="Proteomes" id="UP001179952"/>
    </source>
</evidence>
<evidence type="ECO:0000256" key="2">
    <source>
        <dbReference type="ARBA" id="ARBA00023157"/>
    </source>
</evidence>
<evidence type="ECO:0000259" key="5">
    <source>
        <dbReference type="SMART" id="SM00856"/>
    </source>
</evidence>
<organism evidence="6 7">
    <name type="scientific">Acorus gramineus</name>
    <name type="common">Dwarf sweet flag</name>
    <dbReference type="NCBI Taxonomy" id="55184"/>
    <lineage>
        <taxon>Eukaryota</taxon>
        <taxon>Viridiplantae</taxon>
        <taxon>Streptophyta</taxon>
        <taxon>Embryophyta</taxon>
        <taxon>Tracheophyta</taxon>
        <taxon>Spermatophyta</taxon>
        <taxon>Magnoliopsida</taxon>
        <taxon>Liliopsida</taxon>
        <taxon>Acoraceae</taxon>
        <taxon>Acorus</taxon>
    </lineage>
</organism>
<keyword evidence="7" id="KW-1185">Reference proteome</keyword>
<dbReference type="Gene3D" id="1.20.140.40">
    <property type="entry name" value="Invertase/pectin methylesterase inhibitor family protein"/>
    <property type="match status" value="1"/>
</dbReference>
<comment type="caution">
    <text evidence="6">The sequence shown here is derived from an EMBL/GenBank/DDBJ whole genome shotgun (WGS) entry which is preliminary data.</text>
</comment>
<evidence type="ECO:0000256" key="1">
    <source>
        <dbReference type="ARBA" id="ARBA00022729"/>
    </source>
</evidence>
<dbReference type="EMBL" id="JAUJYN010000003">
    <property type="protein sequence ID" value="KAK1276211.1"/>
    <property type="molecule type" value="Genomic_DNA"/>
</dbReference>
<evidence type="ECO:0000313" key="6">
    <source>
        <dbReference type="EMBL" id="KAK1276211.1"/>
    </source>
</evidence>
<evidence type="ECO:0000256" key="4">
    <source>
        <dbReference type="SAM" id="SignalP"/>
    </source>
</evidence>
<dbReference type="SUPFAM" id="SSF101148">
    <property type="entry name" value="Plant invertase/pectin methylesterase inhibitor"/>
    <property type="match status" value="1"/>
</dbReference>
<feature type="chain" id="PRO_5043866243" description="Pectinesterase inhibitor domain-containing protein" evidence="4">
    <location>
        <begin position="24"/>
        <end position="173"/>
    </location>
</feature>
<evidence type="ECO:0000256" key="3">
    <source>
        <dbReference type="ARBA" id="ARBA00038471"/>
    </source>
</evidence>
<dbReference type="InterPro" id="IPR006501">
    <property type="entry name" value="Pectinesterase_inhib_dom"/>
</dbReference>
<dbReference type="NCBIfam" id="TIGR01614">
    <property type="entry name" value="PME_inhib"/>
    <property type="match status" value="1"/>
</dbReference>
<proteinExistence type="inferred from homology"/>
<reference evidence="6" key="2">
    <citation type="submission" date="2023-06" db="EMBL/GenBank/DDBJ databases">
        <authorList>
            <person name="Ma L."/>
            <person name="Liu K.-W."/>
            <person name="Li Z."/>
            <person name="Hsiao Y.-Y."/>
            <person name="Qi Y."/>
            <person name="Fu T."/>
            <person name="Tang G."/>
            <person name="Zhang D."/>
            <person name="Sun W.-H."/>
            <person name="Liu D.-K."/>
            <person name="Li Y."/>
            <person name="Chen G.-Z."/>
            <person name="Liu X.-D."/>
            <person name="Liao X.-Y."/>
            <person name="Jiang Y.-T."/>
            <person name="Yu X."/>
            <person name="Hao Y."/>
            <person name="Huang J."/>
            <person name="Zhao X.-W."/>
            <person name="Ke S."/>
            <person name="Chen Y.-Y."/>
            <person name="Wu W.-L."/>
            <person name="Hsu J.-L."/>
            <person name="Lin Y.-F."/>
            <person name="Huang M.-D."/>
            <person name="Li C.-Y."/>
            <person name="Huang L."/>
            <person name="Wang Z.-W."/>
            <person name="Zhao X."/>
            <person name="Zhong W.-Y."/>
            <person name="Peng D.-H."/>
            <person name="Ahmad S."/>
            <person name="Lan S."/>
            <person name="Zhang J.-S."/>
            <person name="Tsai W.-C."/>
            <person name="Van De Peer Y."/>
            <person name="Liu Z.-J."/>
        </authorList>
    </citation>
    <scope>NUCLEOTIDE SEQUENCE</scope>
    <source>
        <strain evidence="6">SCP</strain>
        <tissue evidence="6">Leaves</tissue>
    </source>
</reference>
<sequence>MACDLRLPLALLLAISAIRSSSGDANFIMQTCKQTQTSDKCVSLLQSDKRSFNVTTVQALTQISLDLTTTKTSQVSATLSTMKDQHTGEAIAEPLGQCAQLFSHAVDDLQDAAESMGSQSYEAASTSVEDALNTPDSCEKAFGEGMKSPVTQDAQIVKDDLSVTSNLLDLLSA</sequence>
<reference evidence="6" key="1">
    <citation type="journal article" date="2023" name="Nat. Commun.">
        <title>Diploid and tetraploid genomes of Acorus and the evolution of monocots.</title>
        <authorList>
            <person name="Ma L."/>
            <person name="Liu K.W."/>
            <person name="Li Z."/>
            <person name="Hsiao Y.Y."/>
            <person name="Qi Y."/>
            <person name="Fu T."/>
            <person name="Tang G.D."/>
            <person name="Zhang D."/>
            <person name="Sun W.H."/>
            <person name="Liu D.K."/>
            <person name="Li Y."/>
            <person name="Chen G.Z."/>
            <person name="Liu X.D."/>
            <person name="Liao X.Y."/>
            <person name="Jiang Y.T."/>
            <person name="Yu X."/>
            <person name="Hao Y."/>
            <person name="Huang J."/>
            <person name="Zhao X.W."/>
            <person name="Ke S."/>
            <person name="Chen Y.Y."/>
            <person name="Wu W.L."/>
            <person name="Hsu J.L."/>
            <person name="Lin Y.F."/>
            <person name="Huang M.D."/>
            <person name="Li C.Y."/>
            <person name="Huang L."/>
            <person name="Wang Z.W."/>
            <person name="Zhao X."/>
            <person name="Zhong W.Y."/>
            <person name="Peng D.H."/>
            <person name="Ahmad S."/>
            <person name="Lan S."/>
            <person name="Zhang J.S."/>
            <person name="Tsai W.C."/>
            <person name="Van de Peer Y."/>
            <person name="Liu Z.J."/>
        </authorList>
    </citation>
    <scope>NUCLEOTIDE SEQUENCE</scope>
    <source>
        <strain evidence="6">SCP</strain>
    </source>
</reference>
<dbReference type="SMART" id="SM00856">
    <property type="entry name" value="PMEI"/>
    <property type="match status" value="1"/>
</dbReference>
<dbReference type="PANTHER" id="PTHR35357:SF8">
    <property type="entry name" value="OS01G0111000 PROTEIN"/>
    <property type="match status" value="1"/>
</dbReference>
<dbReference type="Pfam" id="PF04043">
    <property type="entry name" value="PMEI"/>
    <property type="match status" value="1"/>
</dbReference>
<dbReference type="PANTHER" id="PTHR35357">
    <property type="entry name" value="OS02G0537100 PROTEIN"/>
    <property type="match status" value="1"/>
</dbReference>